<dbReference type="NCBIfam" id="TIGR03088">
    <property type="entry name" value="stp2"/>
    <property type="match status" value="1"/>
</dbReference>
<dbReference type="Pfam" id="PF13692">
    <property type="entry name" value="Glyco_trans_1_4"/>
    <property type="match status" value="1"/>
</dbReference>
<organism evidence="2 3">
    <name type="scientific">Rheinheimera pacifica</name>
    <dbReference type="NCBI Taxonomy" id="173990"/>
    <lineage>
        <taxon>Bacteria</taxon>
        <taxon>Pseudomonadati</taxon>
        <taxon>Pseudomonadota</taxon>
        <taxon>Gammaproteobacteria</taxon>
        <taxon>Chromatiales</taxon>
        <taxon>Chromatiaceae</taxon>
        <taxon>Rheinheimera</taxon>
    </lineage>
</organism>
<dbReference type="Gene3D" id="3.40.50.2000">
    <property type="entry name" value="Glycogen Phosphorylase B"/>
    <property type="match status" value="2"/>
</dbReference>
<dbReference type="GO" id="GO:0016757">
    <property type="term" value="F:glycosyltransferase activity"/>
    <property type="evidence" value="ECO:0007669"/>
    <property type="project" value="UniProtKB-ARBA"/>
</dbReference>
<dbReference type="SUPFAM" id="SSF53756">
    <property type="entry name" value="UDP-Glycosyltransferase/glycogen phosphorylase"/>
    <property type="match status" value="1"/>
</dbReference>
<gene>
    <name evidence="2" type="ORF">SAMN05660691_00991</name>
</gene>
<protein>
    <submittedName>
        <fullName evidence="2">Sugar transferase, PEP-CTERM/EpsH1 system associated</fullName>
    </submittedName>
</protein>
<proteinExistence type="predicted"/>
<evidence type="ECO:0000313" key="3">
    <source>
        <dbReference type="Proteomes" id="UP000199371"/>
    </source>
</evidence>
<feature type="domain" description="Glycosyltransferase subfamily 4-like N-terminal" evidence="1">
    <location>
        <begin position="21"/>
        <end position="180"/>
    </location>
</feature>
<keyword evidence="3" id="KW-1185">Reference proteome</keyword>
<sequence>MTERQQQPVHIAHLIWHFSTGGLENGLVNLINHLPQDKFRHSIITLTGHDPQFATRIKTNNVSLHCLNKAEGHDWGTFGRLNTLLQNLQPDILHSRNLATLELQVIGWWRKVPLRLHGEHGWDSHDIGGCNKKNRLIRRVFKSFVQRFICLSSEAEQYLTDIIKLDKNRVERICNGVEIAKYANALPAELTLPPGTTSLTPIVFATVGRLASVKNQALLLRAYSLLLQQHPQYGTESALIIVGDGPCRQELEQLRDTLQLGSQVVFTGNRQDIAQLMQRFDVFVLPSLAEGISNTLLEAMAAGTPVIATAVGGNPDLLPAALLDTNLVASDNPQQLANAMLRYLQQRDALTYDAELVKNHCHQHFSIDTMVQRYQKLYEMTRMQT</sequence>
<dbReference type="PANTHER" id="PTHR12526">
    <property type="entry name" value="GLYCOSYLTRANSFERASE"/>
    <property type="match status" value="1"/>
</dbReference>
<dbReference type="InterPro" id="IPR017522">
    <property type="entry name" value="Sugar_tfrase_PEP-CTERM_Stp2"/>
</dbReference>
<name>A0A1H6KGR9_9GAMM</name>
<dbReference type="PANTHER" id="PTHR12526:SF630">
    <property type="entry name" value="GLYCOSYLTRANSFERASE"/>
    <property type="match status" value="1"/>
</dbReference>
<dbReference type="Pfam" id="PF13439">
    <property type="entry name" value="Glyco_transf_4"/>
    <property type="match status" value="1"/>
</dbReference>
<accession>A0A1H6KGR9</accession>
<keyword evidence="2" id="KW-0808">Transferase</keyword>
<reference evidence="3" key="1">
    <citation type="submission" date="2016-10" db="EMBL/GenBank/DDBJ databases">
        <authorList>
            <person name="Varghese N."/>
            <person name="Submissions S."/>
        </authorList>
    </citation>
    <scope>NUCLEOTIDE SEQUENCE [LARGE SCALE GENOMIC DNA]</scope>
    <source>
        <strain evidence="3">DSM 17616</strain>
    </source>
</reference>
<dbReference type="AlphaFoldDB" id="A0A1H6KGR9"/>
<dbReference type="STRING" id="173990.SAMN05660691_00991"/>
<dbReference type="EMBL" id="FNXF01000003">
    <property type="protein sequence ID" value="SEH71892.1"/>
    <property type="molecule type" value="Genomic_DNA"/>
</dbReference>
<evidence type="ECO:0000313" key="2">
    <source>
        <dbReference type="EMBL" id="SEH71892.1"/>
    </source>
</evidence>
<evidence type="ECO:0000259" key="1">
    <source>
        <dbReference type="Pfam" id="PF13439"/>
    </source>
</evidence>
<dbReference type="InterPro" id="IPR028098">
    <property type="entry name" value="Glyco_trans_4-like_N"/>
</dbReference>
<dbReference type="Proteomes" id="UP000199371">
    <property type="component" value="Unassembled WGS sequence"/>
</dbReference>
<dbReference type="RefSeq" id="WP_177172158.1">
    <property type="nucleotide sequence ID" value="NZ_FNXF01000003.1"/>
</dbReference>